<evidence type="ECO:0000313" key="2">
    <source>
        <dbReference type="EMBL" id="WFD11699.1"/>
    </source>
</evidence>
<dbReference type="InterPro" id="IPR039315">
    <property type="entry name" value="CheW"/>
</dbReference>
<dbReference type="InterPro" id="IPR036061">
    <property type="entry name" value="CheW-like_dom_sf"/>
</dbReference>
<dbReference type="Pfam" id="PF01584">
    <property type="entry name" value="CheW"/>
    <property type="match status" value="1"/>
</dbReference>
<dbReference type="RefSeq" id="WP_277733830.1">
    <property type="nucleotide sequence ID" value="NZ_CP120733.1"/>
</dbReference>
<dbReference type="SMART" id="SM00260">
    <property type="entry name" value="CheW"/>
    <property type="match status" value="1"/>
</dbReference>
<dbReference type="Gene3D" id="2.40.50.180">
    <property type="entry name" value="CheA-289, Domain 4"/>
    <property type="match status" value="1"/>
</dbReference>
<gene>
    <name evidence="2" type="ORF">P4S50_06385</name>
</gene>
<dbReference type="InterPro" id="IPR002545">
    <property type="entry name" value="CheW-lke_dom"/>
</dbReference>
<proteinExistence type="predicted"/>
<organism evidence="2 3">
    <name type="scientific">Tepidibacter hydrothermalis</name>
    <dbReference type="NCBI Taxonomy" id="3036126"/>
    <lineage>
        <taxon>Bacteria</taxon>
        <taxon>Bacillati</taxon>
        <taxon>Bacillota</taxon>
        <taxon>Clostridia</taxon>
        <taxon>Peptostreptococcales</taxon>
        <taxon>Peptostreptococcaceae</taxon>
        <taxon>Tepidibacter</taxon>
    </lineage>
</organism>
<dbReference type="PANTHER" id="PTHR22617">
    <property type="entry name" value="CHEMOTAXIS SENSOR HISTIDINE KINASE-RELATED"/>
    <property type="match status" value="1"/>
</dbReference>
<dbReference type="Gene3D" id="2.30.30.40">
    <property type="entry name" value="SH3 Domains"/>
    <property type="match status" value="1"/>
</dbReference>
<dbReference type="PANTHER" id="PTHR22617:SF23">
    <property type="entry name" value="CHEMOTAXIS PROTEIN CHEW"/>
    <property type="match status" value="1"/>
</dbReference>
<dbReference type="CDD" id="cd00732">
    <property type="entry name" value="CheW"/>
    <property type="match status" value="1"/>
</dbReference>
<protein>
    <submittedName>
        <fullName evidence="2">Chemotaxis protein CheW</fullName>
    </submittedName>
</protein>
<name>A0ABY8EIJ7_9FIRM</name>
<keyword evidence="3" id="KW-1185">Reference proteome</keyword>
<dbReference type="EMBL" id="CP120733">
    <property type="protein sequence ID" value="WFD11699.1"/>
    <property type="molecule type" value="Genomic_DNA"/>
</dbReference>
<dbReference type="SUPFAM" id="SSF50341">
    <property type="entry name" value="CheW-like"/>
    <property type="match status" value="1"/>
</dbReference>
<feature type="domain" description="CheW-like" evidence="1">
    <location>
        <begin position="6"/>
        <end position="142"/>
    </location>
</feature>
<dbReference type="Proteomes" id="UP001222800">
    <property type="component" value="Chromosome"/>
</dbReference>
<dbReference type="PROSITE" id="PS50851">
    <property type="entry name" value="CHEW"/>
    <property type="match status" value="1"/>
</dbReference>
<accession>A0ABY8EIJ7</accession>
<sequence length="142" mass="16331">MVENTQERYVIFKLKNEFYGININYVQTIEKMIEITRVPKANAYVKGVINLRGEIVPVIDLRKRFNVESSDYDKDSRIIVNKIDDVLVGFVVDSVTEVKEIDQDNIDYSIVDEGFNDGFIKGIGKIDEQIIILIDVNKVLDN</sequence>
<reference evidence="2 3" key="1">
    <citation type="submission" date="2023-03" db="EMBL/GenBank/DDBJ databases">
        <title>Complete genome sequence of Tepidibacter sp. SWIR-1, isolated from a deep-sea hydrothermal vent.</title>
        <authorList>
            <person name="Li X."/>
        </authorList>
    </citation>
    <scope>NUCLEOTIDE SEQUENCE [LARGE SCALE GENOMIC DNA]</scope>
    <source>
        <strain evidence="2 3">SWIR-1</strain>
    </source>
</reference>
<evidence type="ECO:0000259" key="1">
    <source>
        <dbReference type="PROSITE" id="PS50851"/>
    </source>
</evidence>
<evidence type="ECO:0000313" key="3">
    <source>
        <dbReference type="Proteomes" id="UP001222800"/>
    </source>
</evidence>